<name>A0A2H1WD43_SPOFR</name>
<protein>
    <submittedName>
        <fullName evidence="1">SFRICE_025096</fullName>
    </submittedName>
</protein>
<organism evidence="1">
    <name type="scientific">Spodoptera frugiperda</name>
    <name type="common">Fall armyworm</name>
    <dbReference type="NCBI Taxonomy" id="7108"/>
    <lineage>
        <taxon>Eukaryota</taxon>
        <taxon>Metazoa</taxon>
        <taxon>Ecdysozoa</taxon>
        <taxon>Arthropoda</taxon>
        <taxon>Hexapoda</taxon>
        <taxon>Insecta</taxon>
        <taxon>Pterygota</taxon>
        <taxon>Neoptera</taxon>
        <taxon>Endopterygota</taxon>
        <taxon>Lepidoptera</taxon>
        <taxon>Glossata</taxon>
        <taxon>Ditrysia</taxon>
        <taxon>Noctuoidea</taxon>
        <taxon>Noctuidae</taxon>
        <taxon>Amphipyrinae</taxon>
        <taxon>Spodoptera</taxon>
    </lineage>
</organism>
<sequence length="194" mass="21942">MSSVHLVGGLPTLRLPVKICRLKWQWAGHVARRTDGRWARKIGRLEATCIQGRHATLIFFFLNVAPHYDFLLCHGCVYKHTISHTHDTQTRNNNLWITQRIAPCGNRTRNTLRGSQLPSHRANRAVKNNQVVCLPCGSYACQYAVSNSPLENLSAPASDTRLSSRGTETPIETFRNCCSPRSTVVRYNHETPEH</sequence>
<evidence type="ECO:0000313" key="1">
    <source>
        <dbReference type="EMBL" id="SOQ50989.1"/>
    </source>
</evidence>
<dbReference type="AlphaFoldDB" id="A0A2H1WD43"/>
<reference evidence="1" key="1">
    <citation type="submission" date="2016-07" db="EMBL/GenBank/DDBJ databases">
        <authorList>
            <person name="Bretaudeau A."/>
        </authorList>
    </citation>
    <scope>NUCLEOTIDE SEQUENCE</scope>
    <source>
        <strain evidence="1">Rice</strain>
        <tissue evidence="1">Whole body</tissue>
    </source>
</reference>
<accession>A0A2H1WD43</accession>
<dbReference type="EMBL" id="ODYU01007853">
    <property type="protein sequence ID" value="SOQ50989.1"/>
    <property type="molecule type" value="Genomic_DNA"/>
</dbReference>
<gene>
    <name evidence="1" type="ORF">SFRICE_025096</name>
</gene>
<proteinExistence type="predicted"/>